<sequence>MTLPSLNLFQTTRNSINETLLWTIPEVHAENCTIARWDSVVANEMSANASGTVVSFDMRSIWDASCTSYHQIIEEVLRNSAAIIEAGFPPLRGIVLPSPLPDIAAGGPDDAYCGGGRIVDDGRDSTTAILEMGRQSLLNASKDCIRSWYANGNGQPVAVVVIGQAAMQQLEQWYNERMDEDVVHTVRARITDADGLWNHYFNSDGYQVYRYTEMILVGIQRSIRLVACTR</sequence>
<name>A0A4P9YWS4_9FUNG</name>
<evidence type="ECO:0000313" key="2">
    <source>
        <dbReference type="Proteomes" id="UP000278143"/>
    </source>
</evidence>
<keyword evidence="2" id="KW-1185">Reference proteome</keyword>
<dbReference type="AlphaFoldDB" id="A0A4P9YWS4"/>
<accession>A0A4P9YWS4</accession>
<dbReference type="OrthoDB" id="10511568at2759"/>
<organism evidence="1 2">
    <name type="scientific">Syncephalis pseudoplumigaleata</name>
    <dbReference type="NCBI Taxonomy" id="1712513"/>
    <lineage>
        <taxon>Eukaryota</taxon>
        <taxon>Fungi</taxon>
        <taxon>Fungi incertae sedis</taxon>
        <taxon>Zoopagomycota</taxon>
        <taxon>Zoopagomycotina</taxon>
        <taxon>Zoopagomycetes</taxon>
        <taxon>Zoopagales</taxon>
        <taxon>Piptocephalidaceae</taxon>
        <taxon>Syncephalis</taxon>
    </lineage>
</organism>
<dbReference type="Proteomes" id="UP000278143">
    <property type="component" value="Unassembled WGS sequence"/>
</dbReference>
<reference evidence="2" key="1">
    <citation type="journal article" date="2018" name="Nat. Microbiol.">
        <title>Leveraging single-cell genomics to expand the fungal tree of life.</title>
        <authorList>
            <person name="Ahrendt S.R."/>
            <person name="Quandt C.A."/>
            <person name="Ciobanu D."/>
            <person name="Clum A."/>
            <person name="Salamov A."/>
            <person name="Andreopoulos B."/>
            <person name="Cheng J.F."/>
            <person name="Woyke T."/>
            <person name="Pelin A."/>
            <person name="Henrissat B."/>
            <person name="Reynolds N.K."/>
            <person name="Benny G.L."/>
            <person name="Smith M.E."/>
            <person name="James T.Y."/>
            <person name="Grigoriev I.V."/>
        </authorList>
    </citation>
    <scope>NUCLEOTIDE SEQUENCE [LARGE SCALE GENOMIC DNA]</scope>
    <source>
        <strain evidence="2">Benny S71-1</strain>
    </source>
</reference>
<gene>
    <name evidence="1" type="ORF">SYNPS1DRAFT_24155</name>
</gene>
<proteinExistence type="predicted"/>
<evidence type="ECO:0000313" key="1">
    <source>
        <dbReference type="EMBL" id="RKP23771.1"/>
    </source>
</evidence>
<protein>
    <submittedName>
        <fullName evidence="1">Uncharacterized protein</fullName>
    </submittedName>
</protein>
<dbReference type="EMBL" id="KZ990701">
    <property type="protein sequence ID" value="RKP23771.1"/>
    <property type="molecule type" value="Genomic_DNA"/>
</dbReference>